<sequence>MLMASKNATKQTEVTWGDDRTNANDFDMHNATTQDANNLELALLHLQGSDQASDIVDAVSGTDVHFDHSSVWADEALADGSGVVWNPDVGLQLSDGDIISPAAALGSEFAHVALPGGLDQNATDDAYWSNSAEAIAHTAANEFGADLGEPYRDGYDDGTPIVVEGVTYSTNGDLGADIP</sequence>
<comment type="caution">
    <text evidence="1">The sequence shown here is derived from an EMBL/GenBank/DDBJ whole genome shotgun (WGS) entry which is preliminary data.</text>
</comment>
<organism evidence="1 2">
    <name type="scientific">Aureimonas flava</name>
    <dbReference type="NCBI Taxonomy" id="2320271"/>
    <lineage>
        <taxon>Bacteria</taxon>
        <taxon>Pseudomonadati</taxon>
        <taxon>Pseudomonadota</taxon>
        <taxon>Alphaproteobacteria</taxon>
        <taxon>Hyphomicrobiales</taxon>
        <taxon>Aurantimonadaceae</taxon>
        <taxon>Aureimonas</taxon>
    </lineage>
</organism>
<protein>
    <submittedName>
        <fullName evidence="1">Uncharacterized protein</fullName>
    </submittedName>
</protein>
<evidence type="ECO:0000313" key="2">
    <source>
        <dbReference type="Proteomes" id="UP000265750"/>
    </source>
</evidence>
<dbReference type="EMBL" id="QYRN01000004">
    <property type="protein sequence ID" value="RIY01430.1"/>
    <property type="molecule type" value="Genomic_DNA"/>
</dbReference>
<dbReference type="AlphaFoldDB" id="A0A3A1WJV3"/>
<gene>
    <name evidence="1" type="ORF">D3218_08735</name>
</gene>
<proteinExistence type="predicted"/>
<name>A0A3A1WJV3_9HYPH</name>
<dbReference type="Proteomes" id="UP000265750">
    <property type="component" value="Unassembled WGS sequence"/>
</dbReference>
<evidence type="ECO:0000313" key="1">
    <source>
        <dbReference type="EMBL" id="RIY01430.1"/>
    </source>
</evidence>
<accession>A0A3A1WJV3</accession>
<keyword evidence="2" id="KW-1185">Reference proteome</keyword>
<reference evidence="2" key="1">
    <citation type="submission" date="2018-09" db="EMBL/GenBank/DDBJ databases">
        <authorList>
            <person name="Tuo L."/>
        </authorList>
    </citation>
    <scope>NUCLEOTIDE SEQUENCE [LARGE SCALE GENOMIC DNA]</scope>
    <source>
        <strain evidence="2">M2BS4Y-1</strain>
    </source>
</reference>